<accession>A0A150JIF2</accession>
<protein>
    <recommendedName>
        <fullName evidence="1">Gins51 C-terminal domain-containing protein</fullName>
    </recommendedName>
</protein>
<dbReference type="AlphaFoldDB" id="A0A150JBS9"/>
<proteinExistence type="predicted"/>
<accession>A0A150JBS9</accession>
<evidence type="ECO:0000259" key="1">
    <source>
        <dbReference type="Pfam" id="PF22090"/>
    </source>
</evidence>
<dbReference type="CDD" id="cd21695">
    <property type="entry name" value="GINS_B_archaea_Gins51"/>
    <property type="match status" value="1"/>
</dbReference>
<gene>
    <name evidence="2" type="ORF">AN188_00847</name>
    <name evidence="3" type="ORF">APG09_01187</name>
</gene>
<dbReference type="Proteomes" id="UP000092420">
    <property type="component" value="Unassembled WGS sequence"/>
</dbReference>
<reference evidence="2 4" key="1">
    <citation type="journal article" date="2016" name="ISME J.">
        <title>Chasing the elusive Euryarchaeota class WSA2: genomes reveal a uniquely fastidious methyl-reducing methanogen.</title>
        <authorList>
            <person name="Nobu M.K."/>
            <person name="Narihiro T."/>
            <person name="Kuroda K."/>
            <person name="Mei R."/>
            <person name="Liu W.T."/>
        </authorList>
    </citation>
    <scope>NUCLEOTIDE SEQUENCE [LARGE SCALE GENOMIC DNA]</scope>
    <source>
        <strain evidence="2">ADurb1013_Bin02101</strain>
        <strain evidence="3">ADurb1213_Bin02801</strain>
    </source>
</reference>
<accession>A0A150JFX8</accession>
<dbReference type="Pfam" id="PF22090">
    <property type="entry name" value="Gins51_C"/>
    <property type="match status" value="1"/>
</dbReference>
<sequence>MGNDNENLLNIFKKEYIKSGSFDSIGGDSKDIIDLLIADYDESSLEDKIKKAKCEYTKKKFEIFCRKRFRLMFDNSVLKLQSENKLENNISKNINDLFNEYKKNILNTDVSIKEIREKVFKEVRLSQDVPEFIGEDMRSYGPFKKGEVISIPLRNAEILIREKLAEN</sequence>
<evidence type="ECO:0000313" key="3">
    <source>
        <dbReference type="EMBL" id="KYC57039.1"/>
    </source>
</evidence>
<dbReference type="EMBL" id="LNJE01000014">
    <property type="protein sequence ID" value="KYC57039.1"/>
    <property type="molecule type" value="Genomic_DNA"/>
</dbReference>
<dbReference type="InterPro" id="IPR054314">
    <property type="entry name" value="Gins51_C"/>
</dbReference>
<comment type="caution">
    <text evidence="2">The sequence shown here is derived from an EMBL/GenBank/DDBJ whole genome shotgun (WGS) entry which is preliminary data.</text>
</comment>
<dbReference type="Gene3D" id="3.40.5.50">
    <property type="match status" value="1"/>
</dbReference>
<organism evidence="2 4">
    <name type="scientific">Candidatus Methanofastidiosum methylothiophilum</name>
    <dbReference type="NCBI Taxonomy" id="1705564"/>
    <lineage>
        <taxon>Archaea</taxon>
        <taxon>Methanobacteriati</taxon>
        <taxon>Methanobacteriota</taxon>
        <taxon>Stenosarchaea group</taxon>
        <taxon>Candidatus Methanofastidiosia</taxon>
        <taxon>Candidatus Methanofastidiosales</taxon>
        <taxon>Candidatus Methanofastidiosaceae</taxon>
        <taxon>Candidatus Methanofastidiosum</taxon>
    </lineage>
</organism>
<evidence type="ECO:0000313" key="4">
    <source>
        <dbReference type="Proteomes" id="UP000092420"/>
    </source>
</evidence>
<dbReference type="EMBL" id="LNJB01000009">
    <property type="protein sequence ID" value="KYC54683.1"/>
    <property type="molecule type" value="Genomic_DNA"/>
</dbReference>
<feature type="domain" description="Gins51 C-terminal" evidence="1">
    <location>
        <begin position="123"/>
        <end position="166"/>
    </location>
</feature>
<name>A0A150JBS9_9EURY</name>
<evidence type="ECO:0000313" key="2">
    <source>
        <dbReference type="EMBL" id="KYC54683.1"/>
    </source>
</evidence>